<evidence type="ECO:0000259" key="1">
    <source>
        <dbReference type="Pfam" id="PF00078"/>
    </source>
</evidence>
<dbReference type="Gene3D" id="3.30.70.270">
    <property type="match status" value="1"/>
</dbReference>
<evidence type="ECO:0000313" key="3">
    <source>
        <dbReference type="Proteomes" id="UP000765509"/>
    </source>
</evidence>
<dbReference type="PANTHER" id="PTHR24559:SF444">
    <property type="entry name" value="REVERSE TRANSCRIPTASE DOMAIN-CONTAINING PROTEIN"/>
    <property type="match status" value="1"/>
</dbReference>
<dbReference type="InterPro" id="IPR000477">
    <property type="entry name" value="RT_dom"/>
</dbReference>
<feature type="domain" description="Reverse transcriptase" evidence="1">
    <location>
        <begin position="180"/>
        <end position="294"/>
    </location>
</feature>
<accession>A0A9Q3C3V6</accession>
<dbReference type="OrthoDB" id="8947436at2759"/>
<dbReference type="Proteomes" id="UP000765509">
    <property type="component" value="Unassembled WGS sequence"/>
</dbReference>
<dbReference type="Gene3D" id="3.10.10.10">
    <property type="entry name" value="HIV Type 1 Reverse Transcriptase, subunit A, domain 1"/>
    <property type="match status" value="1"/>
</dbReference>
<dbReference type="AlphaFoldDB" id="A0A9Q3C3V6"/>
<name>A0A9Q3C3V6_9BASI</name>
<dbReference type="CDD" id="cd01647">
    <property type="entry name" value="RT_LTR"/>
    <property type="match status" value="1"/>
</dbReference>
<dbReference type="InterPro" id="IPR053134">
    <property type="entry name" value="RNA-dir_DNA_polymerase"/>
</dbReference>
<reference evidence="2" key="1">
    <citation type="submission" date="2021-03" db="EMBL/GenBank/DDBJ databases">
        <title>Draft genome sequence of rust myrtle Austropuccinia psidii MF-1, a brazilian biotype.</title>
        <authorList>
            <person name="Quecine M.C."/>
            <person name="Pachon D.M.R."/>
            <person name="Bonatelli M.L."/>
            <person name="Correr F.H."/>
            <person name="Franceschini L.M."/>
            <person name="Leite T.F."/>
            <person name="Margarido G.R.A."/>
            <person name="Almeida C.A."/>
            <person name="Ferrarezi J.A."/>
            <person name="Labate C.A."/>
        </authorList>
    </citation>
    <scope>NUCLEOTIDE SEQUENCE</scope>
    <source>
        <strain evidence="2">MF-1</strain>
    </source>
</reference>
<keyword evidence="3" id="KW-1185">Reference proteome</keyword>
<sequence>MSEFIIHRKIPRQCGGDLENAVKSTTTEKSSTEDIINLLQDVTTRTRIGSSRVNIKTRFNIPWKDSVDKNTKENSNNNNLCLTYKQESEFSALLYDHKESFAPGKQPLGAIVGHEVDIILNIGIPYPPLLRRPAYPESPKSTEDLEILIEELLDLGVIRKAGHNEGVELTTPVIVEWNNGKSRMDGDFRALNTYTIPDRCPIPKIQISLTKISQAVYISNMDALEGFHHNVVTQRARKYLRIIVHCGAYEYLRMPLGIKNVPSHFQRLMNKIFPKELSEGWLIIYLDDIIVCSKT</sequence>
<gene>
    <name evidence="2" type="ORF">O181_015532</name>
</gene>
<protein>
    <recommendedName>
        <fullName evidence="1">Reverse transcriptase domain-containing protein</fullName>
    </recommendedName>
</protein>
<proteinExistence type="predicted"/>
<organism evidence="2 3">
    <name type="scientific">Austropuccinia psidii MF-1</name>
    <dbReference type="NCBI Taxonomy" id="1389203"/>
    <lineage>
        <taxon>Eukaryota</taxon>
        <taxon>Fungi</taxon>
        <taxon>Dikarya</taxon>
        <taxon>Basidiomycota</taxon>
        <taxon>Pucciniomycotina</taxon>
        <taxon>Pucciniomycetes</taxon>
        <taxon>Pucciniales</taxon>
        <taxon>Sphaerophragmiaceae</taxon>
        <taxon>Austropuccinia</taxon>
    </lineage>
</organism>
<dbReference type="SUPFAM" id="SSF56672">
    <property type="entry name" value="DNA/RNA polymerases"/>
    <property type="match status" value="1"/>
</dbReference>
<evidence type="ECO:0000313" key="2">
    <source>
        <dbReference type="EMBL" id="MBW0475817.1"/>
    </source>
</evidence>
<dbReference type="PANTHER" id="PTHR24559">
    <property type="entry name" value="TRANSPOSON TY3-I GAG-POL POLYPROTEIN"/>
    <property type="match status" value="1"/>
</dbReference>
<dbReference type="InterPro" id="IPR043502">
    <property type="entry name" value="DNA/RNA_pol_sf"/>
</dbReference>
<dbReference type="EMBL" id="AVOT02004247">
    <property type="protein sequence ID" value="MBW0475817.1"/>
    <property type="molecule type" value="Genomic_DNA"/>
</dbReference>
<comment type="caution">
    <text evidence="2">The sequence shown here is derived from an EMBL/GenBank/DDBJ whole genome shotgun (WGS) entry which is preliminary data.</text>
</comment>
<dbReference type="InterPro" id="IPR043128">
    <property type="entry name" value="Rev_trsase/Diguanyl_cyclase"/>
</dbReference>
<dbReference type="Pfam" id="PF00078">
    <property type="entry name" value="RVT_1"/>
    <property type="match status" value="1"/>
</dbReference>